<evidence type="ECO:0000313" key="13">
    <source>
        <dbReference type="EMBL" id="VEN36587.1"/>
    </source>
</evidence>
<evidence type="ECO:0000256" key="6">
    <source>
        <dbReference type="ARBA" id="ARBA00022833"/>
    </source>
</evidence>
<dbReference type="Gene3D" id="1.25.40.10">
    <property type="entry name" value="Tetratricopeptide repeat domain"/>
    <property type="match status" value="1"/>
</dbReference>
<gene>
    <name evidence="13" type="ORF">CALMAC_LOCUS2150</name>
</gene>
<dbReference type="PANTHER" id="PTHR46165">
    <property type="entry name" value="SET AND MYND DOMAIN-CONTAINING PROTEIN 4"/>
    <property type="match status" value="1"/>
</dbReference>
<feature type="domain" description="MYND-type" evidence="12">
    <location>
        <begin position="230"/>
        <end position="268"/>
    </location>
</feature>
<evidence type="ECO:0000259" key="11">
    <source>
        <dbReference type="PROSITE" id="PS50280"/>
    </source>
</evidence>
<keyword evidence="3" id="KW-0949">S-adenosyl-L-methionine</keyword>
<evidence type="ECO:0000256" key="8">
    <source>
        <dbReference type="ARBA" id="ARBA00093635"/>
    </source>
</evidence>
<dbReference type="SUPFAM" id="SSF144232">
    <property type="entry name" value="HIT/MYND zinc finger-like"/>
    <property type="match status" value="1"/>
</dbReference>
<dbReference type="OrthoDB" id="5945798at2759"/>
<keyword evidence="6" id="KW-0862">Zinc</keyword>
<evidence type="ECO:0000256" key="3">
    <source>
        <dbReference type="ARBA" id="ARBA00022691"/>
    </source>
</evidence>
<reference evidence="13 14" key="1">
    <citation type="submission" date="2019-01" db="EMBL/GenBank/DDBJ databases">
        <authorList>
            <person name="Sayadi A."/>
        </authorList>
    </citation>
    <scope>NUCLEOTIDE SEQUENCE [LARGE SCALE GENOMIC DNA]</scope>
</reference>
<evidence type="ECO:0000313" key="14">
    <source>
        <dbReference type="Proteomes" id="UP000410492"/>
    </source>
</evidence>
<dbReference type="PROSITE" id="PS50865">
    <property type="entry name" value="ZF_MYND_2"/>
    <property type="match status" value="1"/>
</dbReference>
<keyword evidence="1" id="KW-0489">Methyltransferase</keyword>
<dbReference type="Gene3D" id="2.170.270.10">
    <property type="entry name" value="SET domain"/>
    <property type="match status" value="1"/>
</dbReference>
<keyword evidence="14" id="KW-1185">Reference proteome</keyword>
<dbReference type="GO" id="GO:0008276">
    <property type="term" value="F:protein methyltransferase activity"/>
    <property type="evidence" value="ECO:0007669"/>
    <property type="project" value="UniProtKB-ARBA"/>
</dbReference>
<dbReference type="SUPFAM" id="SSF82199">
    <property type="entry name" value="SET domain"/>
    <property type="match status" value="1"/>
</dbReference>
<dbReference type="InterPro" id="IPR001214">
    <property type="entry name" value="SET_dom"/>
</dbReference>
<dbReference type="SUPFAM" id="SSF48452">
    <property type="entry name" value="TPR-like"/>
    <property type="match status" value="1"/>
</dbReference>
<dbReference type="Pfam" id="PF00856">
    <property type="entry name" value="SET"/>
    <property type="match status" value="1"/>
</dbReference>
<evidence type="ECO:0000256" key="2">
    <source>
        <dbReference type="ARBA" id="ARBA00022679"/>
    </source>
</evidence>
<evidence type="ECO:0000256" key="9">
    <source>
        <dbReference type="ARBA" id="ARBA00093680"/>
    </source>
</evidence>
<evidence type="ECO:0000256" key="7">
    <source>
        <dbReference type="ARBA" id="ARBA00093423"/>
    </source>
</evidence>
<feature type="domain" description="SET" evidence="11">
    <location>
        <begin position="186"/>
        <end position="440"/>
    </location>
</feature>
<dbReference type="PANTHER" id="PTHR46165:SF6">
    <property type="entry name" value="SET AND MYND DOMAIN-CONTAINING PROTEIN 4-LIKE PROTEIN"/>
    <property type="match status" value="1"/>
</dbReference>
<evidence type="ECO:0000256" key="10">
    <source>
        <dbReference type="PROSITE-ProRule" id="PRU00134"/>
    </source>
</evidence>
<evidence type="ECO:0000256" key="1">
    <source>
        <dbReference type="ARBA" id="ARBA00022603"/>
    </source>
</evidence>
<dbReference type="GO" id="GO:0032259">
    <property type="term" value="P:methylation"/>
    <property type="evidence" value="ECO:0007669"/>
    <property type="project" value="UniProtKB-KW"/>
</dbReference>
<dbReference type="GO" id="GO:0008757">
    <property type="term" value="F:S-adenosylmethionine-dependent methyltransferase activity"/>
    <property type="evidence" value="ECO:0007669"/>
    <property type="project" value="UniProtKB-ARBA"/>
</dbReference>
<comment type="function">
    <text evidence="7">Protein-lysine N-methyltransferase. Monomethylates PRMT5, modulating its transcriptional activity. May also act as a histone methyltransferase. Plays a critical role in cardiac development. Acts as a key epigenetic regulator of gene expression during cardiac development via its dual activities as a methyltransferase and negative regulator of HDAC1.</text>
</comment>
<keyword evidence="5 10" id="KW-0863">Zinc-finger</keyword>
<dbReference type="Gene3D" id="1.10.220.160">
    <property type="match status" value="1"/>
</dbReference>
<dbReference type="GO" id="GO:0005634">
    <property type="term" value="C:nucleus"/>
    <property type="evidence" value="ECO:0007669"/>
    <property type="project" value="TreeGrafter"/>
</dbReference>
<dbReference type="PROSITE" id="PS50280">
    <property type="entry name" value="SET"/>
    <property type="match status" value="1"/>
</dbReference>
<dbReference type="GO" id="GO:0042826">
    <property type="term" value="F:histone deacetylase binding"/>
    <property type="evidence" value="ECO:0007669"/>
    <property type="project" value="TreeGrafter"/>
</dbReference>
<dbReference type="InterPro" id="IPR002893">
    <property type="entry name" value="Znf_MYND"/>
</dbReference>
<evidence type="ECO:0000256" key="5">
    <source>
        <dbReference type="ARBA" id="ARBA00022771"/>
    </source>
</evidence>
<keyword evidence="4" id="KW-0479">Metal-binding</keyword>
<dbReference type="AlphaFoldDB" id="A0A653BLW9"/>
<accession>A0A653BLW9</accession>
<proteinExistence type="predicted"/>
<dbReference type="GO" id="GO:0008270">
    <property type="term" value="F:zinc ion binding"/>
    <property type="evidence" value="ECO:0007669"/>
    <property type="project" value="UniProtKB-KW"/>
</dbReference>
<evidence type="ECO:0000256" key="4">
    <source>
        <dbReference type="ARBA" id="ARBA00022723"/>
    </source>
</evidence>
<evidence type="ECO:0000259" key="12">
    <source>
        <dbReference type="PROSITE" id="PS50865"/>
    </source>
</evidence>
<dbReference type="InterPro" id="IPR046341">
    <property type="entry name" value="SET_dom_sf"/>
</dbReference>
<keyword evidence="2" id="KW-0808">Transferase</keyword>
<dbReference type="InterPro" id="IPR044421">
    <property type="entry name" value="SMYD4_SET"/>
</dbReference>
<organism evidence="13 14">
    <name type="scientific">Callosobruchus maculatus</name>
    <name type="common">Southern cowpea weevil</name>
    <name type="synonym">Pulse bruchid</name>
    <dbReference type="NCBI Taxonomy" id="64391"/>
    <lineage>
        <taxon>Eukaryota</taxon>
        <taxon>Metazoa</taxon>
        <taxon>Ecdysozoa</taxon>
        <taxon>Arthropoda</taxon>
        <taxon>Hexapoda</taxon>
        <taxon>Insecta</taxon>
        <taxon>Pterygota</taxon>
        <taxon>Neoptera</taxon>
        <taxon>Endopterygota</taxon>
        <taxon>Coleoptera</taxon>
        <taxon>Polyphaga</taxon>
        <taxon>Cucujiformia</taxon>
        <taxon>Chrysomeloidea</taxon>
        <taxon>Chrysomelidae</taxon>
        <taxon>Bruchinae</taxon>
        <taxon>Bruchini</taxon>
        <taxon>Callosobruchus</taxon>
    </lineage>
</organism>
<protein>
    <recommendedName>
        <fullName evidence="8">Protein-lysine N-methyltransferase SMYD4</fullName>
    </recommendedName>
    <alternativeName>
        <fullName evidence="9">SET and MYND domain-containing protein 4</fullName>
    </alternativeName>
</protein>
<dbReference type="InterPro" id="IPR011990">
    <property type="entry name" value="TPR-like_helical_dom_sf"/>
</dbReference>
<dbReference type="GO" id="GO:0008170">
    <property type="term" value="F:N-methyltransferase activity"/>
    <property type="evidence" value="ECO:0007669"/>
    <property type="project" value="UniProtKB-ARBA"/>
</dbReference>
<dbReference type="GO" id="GO:0005737">
    <property type="term" value="C:cytoplasm"/>
    <property type="evidence" value="ECO:0007669"/>
    <property type="project" value="TreeGrafter"/>
</dbReference>
<dbReference type="CDD" id="cd10536">
    <property type="entry name" value="SET_SMYD4"/>
    <property type="match status" value="1"/>
</dbReference>
<sequence length="551" mass="63039">MSHPTIKLIEKYLQDLLSHLARSDRVAKVSEQFSALRSNTERVQFVHALIEGANLFPALVEDFKNDAEAVALRQKGNEMFKTKNNEAALELYTKSIANAEKNSESLAVAYANRSAVLMEEGYFKECLEDIKNALCNGYPSKLKPKLDARKEKCQQLVQSQKATPYHQNIPCIPEEIRNKHIACATNSVEIKDNDDLGRHIVATKDIQLGEVIAVEKPFCHILVGKTSSHCRECLRLCYNLISCQNCTEALYCSKNCKEKANSYHKYECKLLKTFTLLGMDKMKMLPWKIVVIIRDMYDKIRNKDFVEDGIYRSGRYEEIHNLVGNDEKRPVSDMFGRCVTAAIIYHLMKQTSFFTSEDDEEMFQNLLLKHLQTAPCNFHQIFEMVEAEETVEIGAGAYSFLSMFNHSCSPNVVRHCYGTVNVLRAIRTIQAGEQLFDNYGYHHAVEPRESRRSSLRKQYFFDCSCEACEQDWPLYPDLPDLGVVALDCLDLERLRNGDIGYAQEIVGDVLEAARKMEHPQPNKQFAELQEAAKQCFALIGNVRRKNNHLLK</sequence>
<name>A0A653BLW9_CALMS</name>
<dbReference type="EMBL" id="CAACVG010002534">
    <property type="protein sequence ID" value="VEN36587.1"/>
    <property type="molecule type" value="Genomic_DNA"/>
</dbReference>
<dbReference type="Gene3D" id="6.10.140.2220">
    <property type="match status" value="1"/>
</dbReference>
<dbReference type="Proteomes" id="UP000410492">
    <property type="component" value="Unassembled WGS sequence"/>
</dbReference>
<dbReference type="InterPro" id="IPR052097">
    <property type="entry name" value="SET-MYND_domain_protein"/>
</dbReference>